<sequence length="348" mass="38027">MGYRHLLVDAVQSVNPDDPGISIMEIERLYGIPAERIVFLSRNENPYGPSPEVVRAVSRADLSRYPSQDEFLSAAAEYLGVSEDLVIAGAGLDGIIDSVSRLFLEKGRSAFIPVPTYTYYELAARLCGATPVLGRNLREIPKDTSLTFICSPNNPTGGLIDDELLREVLEGTDSMVFLDEAYAEFAGVGHAEWVERYENLIVGRTLSKAFGLAGIRIGYAVAPEWVAEQYNRAAPVFGISAPAIAGGVAALKDPHHMKSAVKRILAERERVAAHLRTHPSHANFLYVETVRESSALVRDLLKEGISVKDCSGIPGSDNHHIRVTIGTPEENDAFLEAYSMVEEARSSR</sequence>
<proteinExistence type="inferred from homology"/>
<evidence type="ECO:0000256" key="1">
    <source>
        <dbReference type="ARBA" id="ARBA00001933"/>
    </source>
</evidence>
<dbReference type="HAMAP" id="MF_01023">
    <property type="entry name" value="HisC_aminotrans_2"/>
    <property type="match status" value="1"/>
</dbReference>
<dbReference type="PROSITE" id="PS00599">
    <property type="entry name" value="AA_TRANSFER_CLASS_2"/>
    <property type="match status" value="1"/>
</dbReference>
<evidence type="ECO:0000313" key="10">
    <source>
        <dbReference type="Proteomes" id="UP000000674"/>
    </source>
</evidence>
<comment type="catalytic activity">
    <reaction evidence="7">
        <text>L-histidinol phosphate + 2-oxoglutarate = 3-(imidazol-4-yl)-2-oxopropyl phosphate + L-glutamate</text>
        <dbReference type="Rhea" id="RHEA:23744"/>
        <dbReference type="ChEBI" id="CHEBI:16810"/>
        <dbReference type="ChEBI" id="CHEBI:29985"/>
        <dbReference type="ChEBI" id="CHEBI:57766"/>
        <dbReference type="ChEBI" id="CHEBI:57980"/>
        <dbReference type="EC" id="2.6.1.9"/>
    </reaction>
</comment>
<dbReference type="GeneID" id="4462549"/>
<dbReference type="InterPro" id="IPR004839">
    <property type="entry name" value="Aminotransferase_I/II_large"/>
</dbReference>
<name>A0B8L8_METTP</name>
<dbReference type="Pfam" id="PF00155">
    <property type="entry name" value="Aminotran_1_2"/>
    <property type="match status" value="1"/>
</dbReference>
<comment type="pathway">
    <text evidence="7">Amino-acid biosynthesis; L-histidine biosynthesis; L-histidine from 5-phospho-alpha-D-ribose 1-diphosphate: step 7/9.</text>
</comment>
<dbReference type="PANTHER" id="PTHR42885:SF2">
    <property type="entry name" value="HISTIDINOL-PHOSPHATE AMINOTRANSFERASE"/>
    <property type="match status" value="1"/>
</dbReference>
<evidence type="ECO:0000313" key="9">
    <source>
        <dbReference type="EMBL" id="ABK15042.1"/>
    </source>
</evidence>
<keyword evidence="4 7" id="KW-0808">Transferase</keyword>
<evidence type="ECO:0000259" key="8">
    <source>
        <dbReference type="Pfam" id="PF00155"/>
    </source>
</evidence>
<keyword evidence="6 7" id="KW-0368">Histidine biosynthesis</keyword>
<dbReference type="EC" id="2.6.1.9" evidence="7"/>
<dbReference type="Proteomes" id="UP000000674">
    <property type="component" value="Chromosome"/>
</dbReference>
<dbReference type="InterPro" id="IPR001917">
    <property type="entry name" value="Aminotrans_II_pyridoxalP_BS"/>
</dbReference>
<dbReference type="GO" id="GO:0004400">
    <property type="term" value="F:histidinol-phosphate transaminase activity"/>
    <property type="evidence" value="ECO:0007669"/>
    <property type="project" value="UniProtKB-UniRule"/>
</dbReference>
<dbReference type="OrthoDB" id="9929at2157"/>
<dbReference type="Gene3D" id="3.40.640.10">
    <property type="entry name" value="Type I PLP-dependent aspartate aminotransferase-like (Major domain)"/>
    <property type="match status" value="1"/>
</dbReference>
<dbReference type="STRING" id="349307.Mthe_1263"/>
<dbReference type="RefSeq" id="WP_011696434.1">
    <property type="nucleotide sequence ID" value="NC_008553.1"/>
</dbReference>
<feature type="modified residue" description="N6-(pyridoxal phosphate)lysine" evidence="7">
    <location>
        <position position="208"/>
    </location>
</feature>
<keyword evidence="2 7" id="KW-0032">Aminotransferase</keyword>
<dbReference type="NCBIfam" id="TIGR01141">
    <property type="entry name" value="hisC"/>
    <property type="match status" value="1"/>
</dbReference>
<dbReference type="InterPro" id="IPR005861">
    <property type="entry name" value="HisP_aminotrans"/>
</dbReference>
<evidence type="ECO:0000256" key="3">
    <source>
        <dbReference type="ARBA" id="ARBA00022605"/>
    </source>
</evidence>
<dbReference type="SUPFAM" id="SSF53383">
    <property type="entry name" value="PLP-dependent transferases"/>
    <property type="match status" value="1"/>
</dbReference>
<evidence type="ECO:0000256" key="6">
    <source>
        <dbReference type="ARBA" id="ARBA00023102"/>
    </source>
</evidence>
<dbReference type="Gene3D" id="3.90.1150.10">
    <property type="entry name" value="Aspartate Aminotransferase, domain 1"/>
    <property type="match status" value="1"/>
</dbReference>
<comment type="similarity">
    <text evidence="7">Belongs to the class-II pyridoxal-phosphate-dependent aminotransferase family. Histidinol-phosphate aminotransferase subfamily.</text>
</comment>
<keyword evidence="5 7" id="KW-0663">Pyridoxal phosphate</keyword>
<dbReference type="InterPro" id="IPR015424">
    <property type="entry name" value="PyrdxlP-dep_Trfase"/>
</dbReference>
<evidence type="ECO:0000256" key="4">
    <source>
        <dbReference type="ARBA" id="ARBA00022679"/>
    </source>
</evidence>
<evidence type="ECO:0000256" key="7">
    <source>
        <dbReference type="HAMAP-Rule" id="MF_01023"/>
    </source>
</evidence>
<keyword evidence="3 7" id="KW-0028">Amino-acid biosynthesis</keyword>
<gene>
    <name evidence="7" type="primary">hisC</name>
    <name evidence="9" type="ordered locus">Mthe_1263</name>
</gene>
<evidence type="ECO:0000256" key="5">
    <source>
        <dbReference type="ARBA" id="ARBA00022898"/>
    </source>
</evidence>
<dbReference type="UniPathway" id="UPA00031">
    <property type="reaction ID" value="UER00012"/>
</dbReference>
<dbReference type="KEGG" id="mtp:Mthe_1263"/>
<comment type="cofactor">
    <cofactor evidence="1 7">
        <name>pyridoxal 5'-phosphate</name>
        <dbReference type="ChEBI" id="CHEBI:597326"/>
    </cofactor>
</comment>
<dbReference type="GO" id="GO:0030170">
    <property type="term" value="F:pyridoxal phosphate binding"/>
    <property type="evidence" value="ECO:0007669"/>
    <property type="project" value="InterPro"/>
</dbReference>
<reference evidence="9 10" key="1">
    <citation type="submission" date="2006-10" db="EMBL/GenBank/DDBJ databases">
        <title>Complete sequence of Methanosaeta thermophila PT.</title>
        <authorList>
            <consortium name="US DOE Joint Genome Institute"/>
            <person name="Copeland A."/>
            <person name="Lucas S."/>
            <person name="Lapidus A."/>
            <person name="Barry K."/>
            <person name="Detter J.C."/>
            <person name="Glavina del Rio T."/>
            <person name="Hammon N."/>
            <person name="Israni S."/>
            <person name="Pitluck S."/>
            <person name="Chain P."/>
            <person name="Malfatti S."/>
            <person name="Shin M."/>
            <person name="Vergez L."/>
            <person name="Schmutz J."/>
            <person name="Larimer F."/>
            <person name="Land M."/>
            <person name="Hauser L."/>
            <person name="Kyrpides N."/>
            <person name="Kim E."/>
            <person name="Smith K.S."/>
            <person name="Ingram-Smith C."/>
            <person name="Richardson P."/>
        </authorList>
    </citation>
    <scope>NUCLEOTIDE SEQUENCE [LARGE SCALE GENOMIC DNA]</scope>
    <source>
        <strain evidence="10">DSM 6194 / JCM 14653 / NBRC 101360 / PT</strain>
    </source>
</reference>
<organism evidence="9 10">
    <name type="scientific">Methanothrix thermoacetophila (strain DSM 6194 / JCM 14653 / NBRC 101360 / PT)</name>
    <name type="common">Methanosaeta thermophila</name>
    <dbReference type="NCBI Taxonomy" id="349307"/>
    <lineage>
        <taxon>Archaea</taxon>
        <taxon>Methanobacteriati</taxon>
        <taxon>Methanobacteriota</taxon>
        <taxon>Stenosarchaea group</taxon>
        <taxon>Methanomicrobia</taxon>
        <taxon>Methanotrichales</taxon>
        <taxon>Methanotrichaceae</taxon>
        <taxon>Methanothrix</taxon>
    </lineage>
</organism>
<feature type="domain" description="Aminotransferase class I/classII large" evidence="8">
    <location>
        <begin position="37"/>
        <end position="337"/>
    </location>
</feature>
<keyword evidence="10" id="KW-1185">Reference proteome</keyword>
<dbReference type="InterPro" id="IPR015421">
    <property type="entry name" value="PyrdxlP-dep_Trfase_major"/>
</dbReference>
<dbReference type="PANTHER" id="PTHR42885">
    <property type="entry name" value="HISTIDINOL-PHOSPHATE AMINOTRANSFERASE-RELATED"/>
    <property type="match status" value="1"/>
</dbReference>
<dbReference type="AlphaFoldDB" id="A0B8L8"/>
<protein>
    <recommendedName>
        <fullName evidence="7">Histidinol-phosphate aminotransferase</fullName>
        <ecNumber evidence="7">2.6.1.9</ecNumber>
    </recommendedName>
    <alternativeName>
        <fullName evidence="7">Imidazole acetol-phosphate transaminase</fullName>
    </alternativeName>
</protein>
<dbReference type="HOGENOM" id="CLU_017584_3_3_2"/>
<evidence type="ECO:0000256" key="2">
    <source>
        <dbReference type="ARBA" id="ARBA00022576"/>
    </source>
</evidence>
<dbReference type="InterPro" id="IPR015422">
    <property type="entry name" value="PyrdxlP-dep_Trfase_small"/>
</dbReference>
<dbReference type="GO" id="GO:0000105">
    <property type="term" value="P:L-histidine biosynthetic process"/>
    <property type="evidence" value="ECO:0007669"/>
    <property type="project" value="UniProtKB-UniRule"/>
</dbReference>
<accession>A0B8L8</accession>
<dbReference type="CDD" id="cd00609">
    <property type="entry name" value="AAT_like"/>
    <property type="match status" value="1"/>
</dbReference>
<dbReference type="EMBL" id="CP000477">
    <property type="protein sequence ID" value="ABK15042.1"/>
    <property type="molecule type" value="Genomic_DNA"/>
</dbReference>